<dbReference type="PROSITE" id="PS50943">
    <property type="entry name" value="HTH_CROC1"/>
    <property type="match status" value="1"/>
</dbReference>
<comment type="caution">
    <text evidence="3">The sequence shown here is derived from an EMBL/GenBank/DDBJ whole genome shotgun (WGS) entry which is preliminary data.</text>
</comment>
<dbReference type="RefSeq" id="WP_054669235.1">
    <property type="nucleotide sequence ID" value="NZ_AYZR01000008.1"/>
</dbReference>
<dbReference type="Pfam" id="PF01381">
    <property type="entry name" value="HTH_3"/>
    <property type="match status" value="1"/>
</dbReference>
<organism evidence="3 4">
    <name type="scientific">Lentilactobacillus senioris DSM 24302 = JCM 17472</name>
    <dbReference type="NCBI Taxonomy" id="1423802"/>
    <lineage>
        <taxon>Bacteria</taxon>
        <taxon>Bacillati</taxon>
        <taxon>Bacillota</taxon>
        <taxon>Bacilli</taxon>
        <taxon>Lactobacillales</taxon>
        <taxon>Lactobacillaceae</taxon>
        <taxon>Lentilactobacillus</taxon>
    </lineage>
</organism>
<dbReference type="SUPFAM" id="SSF47413">
    <property type="entry name" value="lambda repressor-like DNA-binding domains"/>
    <property type="match status" value="1"/>
</dbReference>
<dbReference type="CDD" id="cd00093">
    <property type="entry name" value="HTH_XRE"/>
    <property type="match status" value="1"/>
</dbReference>
<dbReference type="AlphaFoldDB" id="A0A0R2CQI8"/>
<feature type="domain" description="HTH cro/C1-type" evidence="2">
    <location>
        <begin position="8"/>
        <end position="62"/>
    </location>
</feature>
<evidence type="ECO:0000259" key="2">
    <source>
        <dbReference type="PROSITE" id="PS50943"/>
    </source>
</evidence>
<protein>
    <recommendedName>
        <fullName evidence="2">HTH cro/C1-type domain-containing protein</fullName>
    </recommendedName>
</protein>
<evidence type="ECO:0000313" key="4">
    <source>
        <dbReference type="Proteomes" id="UP000051256"/>
    </source>
</evidence>
<proteinExistence type="predicted"/>
<dbReference type="SMART" id="SM00530">
    <property type="entry name" value="HTH_XRE"/>
    <property type="match status" value="1"/>
</dbReference>
<dbReference type="GO" id="GO:0003677">
    <property type="term" value="F:DNA binding"/>
    <property type="evidence" value="ECO:0007669"/>
    <property type="project" value="UniProtKB-KW"/>
</dbReference>
<sequence>MNNVGNKIKQLRKDKHLTQKQLGDLVHLTPQVISNIERGYTSASAEDLANFSRVFNVSIDELSKNDVNPYDPPTPSWANEEDKIDLEKFLDENLDSMTYGGEDLTEEEKAKVRGAMIGIFWDRHKHN</sequence>
<dbReference type="InterPro" id="IPR001387">
    <property type="entry name" value="Cro/C1-type_HTH"/>
</dbReference>
<name>A0A0R2CQI8_9LACO</name>
<dbReference type="EMBL" id="AYZR01000008">
    <property type="protein sequence ID" value="KRM93530.1"/>
    <property type="molecule type" value="Genomic_DNA"/>
</dbReference>
<accession>A0A0R2CQI8</accession>
<gene>
    <name evidence="3" type="ORF">FC56_GL000242</name>
</gene>
<dbReference type="PATRIC" id="fig|1423802.4.peg.245"/>
<dbReference type="PANTHER" id="PTHR46558">
    <property type="entry name" value="TRACRIPTIONAL REGULATORY PROTEIN-RELATED-RELATED"/>
    <property type="match status" value="1"/>
</dbReference>
<dbReference type="Proteomes" id="UP000051256">
    <property type="component" value="Unassembled WGS sequence"/>
</dbReference>
<evidence type="ECO:0000313" key="3">
    <source>
        <dbReference type="EMBL" id="KRM93530.1"/>
    </source>
</evidence>
<dbReference type="PANTHER" id="PTHR46558:SF4">
    <property type="entry name" value="DNA-BIDING PHAGE PROTEIN"/>
    <property type="match status" value="1"/>
</dbReference>
<keyword evidence="4" id="KW-1185">Reference proteome</keyword>
<evidence type="ECO:0000256" key="1">
    <source>
        <dbReference type="ARBA" id="ARBA00023125"/>
    </source>
</evidence>
<reference evidence="3 4" key="1">
    <citation type="journal article" date="2015" name="Genome Announc.">
        <title>Expanding the biotechnology potential of lactobacilli through comparative genomics of 213 strains and associated genera.</title>
        <authorList>
            <person name="Sun Z."/>
            <person name="Harris H.M."/>
            <person name="McCann A."/>
            <person name="Guo C."/>
            <person name="Argimon S."/>
            <person name="Zhang W."/>
            <person name="Yang X."/>
            <person name="Jeffery I.B."/>
            <person name="Cooney J.C."/>
            <person name="Kagawa T.F."/>
            <person name="Liu W."/>
            <person name="Song Y."/>
            <person name="Salvetti E."/>
            <person name="Wrobel A."/>
            <person name="Rasinkangas P."/>
            <person name="Parkhill J."/>
            <person name="Rea M.C."/>
            <person name="O'Sullivan O."/>
            <person name="Ritari J."/>
            <person name="Douillard F.P."/>
            <person name="Paul Ross R."/>
            <person name="Yang R."/>
            <person name="Briner A.E."/>
            <person name="Felis G.E."/>
            <person name="de Vos W.M."/>
            <person name="Barrangou R."/>
            <person name="Klaenhammer T.R."/>
            <person name="Caufield P.W."/>
            <person name="Cui Y."/>
            <person name="Zhang H."/>
            <person name="O'Toole P.W."/>
        </authorList>
    </citation>
    <scope>NUCLEOTIDE SEQUENCE [LARGE SCALE GENOMIC DNA]</scope>
    <source>
        <strain evidence="3 4">DSM 24302</strain>
    </source>
</reference>
<keyword evidence="1" id="KW-0238">DNA-binding</keyword>
<dbReference type="InterPro" id="IPR010982">
    <property type="entry name" value="Lambda_DNA-bd_dom_sf"/>
</dbReference>
<dbReference type="STRING" id="1423802.FC56_GL000242"/>
<dbReference type="Gene3D" id="1.10.260.40">
    <property type="entry name" value="lambda repressor-like DNA-binding domains"/>
    <property type="match status" value="1"/>
</dbReference>